<evidence type="ECO:0000313" key="2">
    <source>
        <dbReference type="Proteomes" id="UP001454036"/>
    </source>
</evidence>
<comment type="caution">
    <text evidence="1">The sequence shown here is derived from an EMBL/GenBank/DDBJ whole genome shotgun (WGS) entry which is preliminary data.</text>
</comment>
<proteinExistence type="predicted"/>
<protein>
    <submittedName>
        <fullName evidence="1">Uncharacterized protein</fullName>
    </submittedName>
</protein>
<reference evidence="1 2" key="1">
    <citation type="submission" date="2024-01" db="EMBL/GenBank/DDBJ databases">
        <title>The complete chloroplast genome sequence of Lithospermum erythrorhizon: insights into the phylogenetic relationship among Boraginaceae species and the maternal lineages of purple gromwells.</title>
        <authorList>
            <person name="Okada T."/>
            <person name="Watanabe K."/>
        </authorList>
    </citation>
    <scope>NUCLEOTIDE SEQUENCE [LARGE SCALE GENOMIC DNA]</scope>
</reference>
<organism evidence="1 2">
    <name type="scientific">Lithospermum erythrorhizon</name>
    <name type="common">Purple gromwell</name>
    <name type="synonym">Lithospermum officinale var. erythrorhizon</name>
    <dbReference type="NCBI Taxonomy" id="34254"/>
    <lineage>
        <taxon>Eukaryota</taxon>
        <taxon>Viridiplantae</taxon>
        <taxon>Streptophyta</taxon>
        <taxon>Embryophyta</taxon>
        <taxon>Tracheophyta</taxon>
        <taxon>Spermatophyta</taxon>
        <taxon>Magnoliopsida</taxon>
        <taxon>eudicotyledons</taxon>
        <taxon>Gunneridae</taxon>
        <taxon>Pentapetalae</taxon>
        <taxon>asterids</taxon>
        <taxon>lamiids</taxon>
        <taxon>Boraginales</taxon>
        <taxon>Boraginaceae</taxon>
        <taxon>Boraginoideae</taxon>
        <taxon>Lithospermeae</taxon>
        <taxon>Lithospermum</taxon>
    </lineage>
</organism>
<gene>
    <name evidence="1" type="ORF">LIER_26832</name>
</gene>
<dbReference type="AlphaFoldDB" id="A0AAV3R9T2"/>
<keyword evidence="2" id="KW-1185">Reference proteome</keyword>
<dbReference type="EMBL" id="BAABME010008468">
    <property type="protein sequence ID" value="GAA0173159.1"/>
    <property type="molecule type" value="Genomic_DNA"/>
</dbReference>
<dbReference type="Proteomes" id="UP001454036">
    <property type="component" value="Unassembled WGS sequence"/>
</dbReference>
<evidence type="ECO:0000313" key="1">
    <source>
        <dbReference type="EMBL" id="GAA0173159.1"/>
    </source>
</evidence>
<accession>A0AAV3R9T2</accession>
<name>A0AAV3R9T2_LITER</name>
<sequence>MEVELASIPWGLAIHLQVRKVIWKLKMSTIMRWERCPRRSCLTLPLANHLFRNRLLNISSVAGRLLVGKRKKSIQFLVKGYAPFTWVSNPLV</sequence>